<dbReference type="EMBL" id="NCKW01006998">
    <property type="protein sequence ID" value="POM70468.1"/>
    <property type="molecule type" value="Genomic_DNA"/>
</dbReference>
<organism evidence="2 3">
    <name type="scientific">Phytophthora palmivora</name>
    <dbReference type="NCBI Taxonomy" id="4796"/>
    <lineage>
        <taxon>Eukaryota</taxon>
        <taxon>Sar</taxon>
        <taxon>Stramenopiles</taxon>
        <taxon>Oomycota</taxon>
        <taxon>Peronosporomycetes</taxon>
        <taxon>Peronosporales</taxon>
        <taxon>Peronosporaceae</taxon>
        <taxon>Phytophthora</taxon>
    </lineage>
</organism>
<sequence length="89" mass="10114">MGHSAHFCRRRCKFCKQVHEVGQCELFRRYEKLASFVKNNVDKSKANFVFAFVGEAGWPEGSVGTDEEMCDSDGNERESEESNEDDSAI</sequence>
<gene>
    <name evidence="2" type="ORF">PHPALM_13087</name>
</gene>
<feature type="region of interest" description="Disordered" evidence="1">
    <location>
        <begin position="58"/>
        <end position="89"/>
    </location>
</feature>
<evidence type="ECO:0000313" key="3">
    <source>
        <dbReference type="Proteomes" id="UP000237271"/>
    </source>
</evidence>
<feature type="non-terminal residue" evidence="2">
    <location>
        <position position="89"/>
    </location>
</feature>
<evidence type="ECO:0000313" key="2">
    <source>
        <dbReference type="EMBL" id="POM70468.1"/>
    </source>
</evidence>
<name>A0A2P4XY44_9STRA</name>
<dbReference type="Proteomes" id="UP000237271">
    <property type="component" value="Unassembled WGS sequence"/>
</dbReference>
<comment type="caution">
    <text evidence="2">The sequence shown here is derived from an EMBL/GenBank/DDBJ whole genome shotgun (WGS) entry which is preliminary data.</text>
</comment>
<evidence type="ECO:0000256" key="1">
    <source>
        <dbReference type="SAM" id="MobiDB-lite"/>
    </source>
</evidence>
<reference evidence="2 3" key="1">
    <citation type="journal article" date="2017" name="Genome Biol. Evol.">
        <title>Phytophthora megakarya and P. palmivora, closely related causal agents of cacao black pod rot, underwent increases in genome sizes and gene numbers by different mechanisms.</title>
        <authorList>
            <person name="Ali S.S."/>
            <person name="Shao J."/>
            <person name="Lary D.J."/>
            <person name="Kronmiller B."/>
            <person name="Shen D."/>
            <person name="Strem M.D."/>
            <person name="Amoako-Attah I."/>
            <person name="Akrofi A.Y."/>
            <person name="Begoude B.A."/>
            <person name="Ten Hoopen G.M."/>
            <person name="Coulibaly K."/>
            <person name="Kebe B.I."/>
            <person name="Melnick R.L."/>
            <person name="Guiltinan M.J."/>
            <person name="Tyler B.M."/>
            <person name="Meinhardt L.W."/>
            <person name="Bailey B.A."/>
        </authorList>
    </citation>
    <scope>NUCLEOTIDE SEQUENCE [LARGE SCALE GENOMIC DNA]</scope>
    <source>
        <strain evidence="3">sbr112.9</strain>
    </source>
</reference>
<proteinExistence type="predicted"/>
<dbReference type="OrthoDB" id="128653at2759"/>
<accession>A0A2P4XY44</accession>
<protein>
    <submittedName>
        <fullName evidence="2">Uncharacterized protein</fullName>
    </submittedName>
</protein>
<dbReference type="AlphaFoldDB" id="A0A2P4XY44"/>
<feature type="compositionally biased region" description="Acidic residues" evidence="1">
    <location>
        <begin position="65"/>
        <end position="89"/>
    </location>
</feature>
<keyword evidence="3" id="KW-1185">Reference proteome</keyword>